<organism evidence="7 8">
    <name type="scientific">Thalassolituus pacificus</name>
    <dbReference type="NCBI Taxonomy" id="2975440"/>
    <lineage>
        <taxon>Bacteria</taxon>
        <taxon>Pseudomonadati</taxon>
        <taxon>Pseudomonadota</taxon>
        <taxon>Gammaproteobacteria</taxon>
        <taxon>Oceanospirillales</taxon>
        <taxon>Oceanospirillaceae</taxon>
        <taxon>Thalassolituus</taxon>
    </lineage>
</organism>
<evidence type="ECO:0000256" key="3">
    <source>
        <dbReference type="ARBA" id="ARBA00022989"/>
    </source>
</evidence>
<comment type="subcellular location">
    <subcellularLocation>
        <location evidence="1">Membrane</location>
        <topology evidence="1">Multi-pass membrane protein</topology>
    </subcellularLocation>
</comment>
<dbReference type="RefSeq" id="WP_260977984.1">
    <property type="nucleotide sequence ID" value="NZ_JAOANI010000032.1"/>
</dbReference>
<accession>A0A9X3AUA9</accession>
<comment type="caution">
    <text evidence="7">The sequence shown here is derived from an EMBL/GenBank/DDBJ whole genome shotgun (WGS) entry which is preliminary data.</text>
</comment>
<sequence length="192" mass="21085">MTLLLAGLLLFIGGHCTNLIAPQWRNAMVSRLGLLPWKGLYSVVAIGGFILLVIGYGEARMNPTWLWTPPVWTRHLAALITLPAFILLFASQIPGNRLQVKLGHPMYLGIKLWAFAHLIANGGLHDLVLFGTFLIWAIAGFALSRRRDRIAGVQKVYKGAVRDVLTLVVGIGAWVAFALWLHGMLIGVKPFG</sequence>
<name>A0A9X3AUA9_9GAMM</name>
<feature type="transmembrane region" description="Helical" evidence="5">
    <location>
        <begin position="71"/>
        <end position="93"/>
    </location>
</feature>
<feature type="transmembrane region" description="Helical" evidence="5">
    <location>
        <begin position="113"/>
        <end position="143"/>
    </location>
</feature>
<keyword evidence="4 5" id="KW-0472">Membrane</keyword>
<dbReference type="GO" id="GO:0016020">
    <property type="term" value="C:membrane"/>
    <property type="evidence" value="ECO:0007669"/>
    <property type="project" value="UniProtKB-SubCell"/>
</dbReference>
<keyword evidence="8" id="KW-1185">Reference proteome</keyword>
<evidence type="ECO:0000259" key="6">
    <source>
        <dbReference type="Pfam" id="PF07298"/>
    </source>
</evidence>
<proteinExistence type="predicted"/>
<reference evidence="7" key="1">
    <citation type="journal article" date="2022" name="Front. Microbiol.">
        <title>Genome-based taxonomic rearrangement of Oceanobacter-related bacteria including the description of Thalassolituus hydrocarbonoclasticus sp. nov. and Thalassolituus pacificus sp. nov. and emended description of the genus Thalassolituus.</title>
        <authorList>
            <person name="Dong C."/>
            <person name="Wei L."/>
            <person name="Wang J."/>
            <person name="Lai Q."/>
            <person name="Huang Z."/>
            <person name="Shao Z."/>
        </authorList>
    </citation>
    <scope>NUCLEOTIDE SEQUENCE</scope>
    <source>
        <strain evidence="7">59MF3M-4</strain>
    </source>
</reference>
<dbReference type="Pfam" id="PF07298">
    <property type="entry name" value="NnrU"/>
    <property type="match status" value="1"/>
</dbReference>
<evidence type="ECO:0000256" key="5">
    <source>
        <dbReference type="SAM" id="Phobius"/>
    </source>
</evidence>
<gene>
    <name evidence="7" type="ORF">NYR02_19225</name>
</gene>
<evidence type="ECO:0000313" key="8">
    <source>
        <dbReference type="Proteomes" id="UP001147830"/>
    </source>
</evidence>
<keyword evidence="2 5" id="KW-0812">Transmembrane</keyword>
<evidence type="ECO:0000313" key="7">
    <source>
        <dbReference type="EMBL" id="MCT7361158.1"/>
    </source>
</evidence>
<feature type="transmembrane region" description="Helical" evidence="5">
    <location>
        <begin position="164"/>
        <end position="186"/>
    </location>
</feature>
<dbReference type="Proteomes" id="UP001147830">
    <property type="component" value="Unassembled WGS sequence"/>
</dbReference>
<dbReference type="InterPro" id="IPR009915">
    <property type="entry name" value="NnrU_dom"/>
</dbReference>
<dbReference type="EMBL" id="JAOANI010000032">
    <property type="protein sequence ID" value="MCT7361158.1"/>
    <property type="molecule type" value="Genomic_DNA"/>
</dbReference>
<evidence type="ECO:0000256" key="2">
    <source>
        <dbReference type="ARBA" id="ARBA00022692"/>
    </source>
</evidence>
<keyword evidence="3 5" id="KW-1133">Transmembrane helix</keyword>
<protein>
    <submittedName>
        <fullName evidence="7">NnrU family protein</fullName>
    </submittedName>
</protein>
<feature type="transmembrane region" description="Helical" evidence="5">
    <location>
        <begin position="40"/>
        <end position="59"/>
    </location>
</feature>
<dbReference type="AlphaFoldDB" id="A0A9X3AUA9"/>
<evidence type="ECO:0000256" key="4">
    <source>
        <dbReference type="ARBA" id="ARBA00023136"/>
    </source>
</evidence>
<evidence type="ECO:0000256" key="1">
    <source>
        <dbReference type="ARBA" id="ARBA00004141"/>
    </source>
</evidence>
<feature type="domain" description="NnrU" evidence="6">
    <location>
        <begin position="4"/>
        <end position="190"/>
    </location>
</feature>
<reference evidence="7" key="2">
    <citation type="submission" date="2022-08" db="EMBL/GenBank/DDBJ databases">
        <authorList>
            <person name="Dong C."/>
        </authorList>
    </citation>
    <scope>NUCLEOTIDE SEQUENCE</scope>
    <source>
        <strain evidence="7">59MF3M-4</strain>
    </source>
</reference>